<feature type="region of interest" description="Disordered" evidence="2">
    <location>
        <begin position="397"/>
        <end position="445"/>
    </location>
</feature>
<feature type="region of interest" description="Disordered" evidence="2">
    <location>
        <begin position="1224"/>
        <end position="1319"/>
    </location>
</feature>
<feature type="region of interest" description="Disordered" evidence="2">
    <location>
        <begin position="113"/>
        <end position="140"/>
    </location>
</feature>
<dbReference type="Gramene" id="MELO3C004729.2.1">
    <property type="protein sequence ID" value="MELO3C004729.2.1"/>
    <property type="gene ID" value="MELO3C004729.2"/>
</dbReference>
<dbReference type="PANTHER" id="PTHR31115:SF4">
    <property type="entry name" value="SPECTRIN BETA CHAIN, BRAIN"/>
    <property type="match status" value="1"/>
</dbReference>
<protein>
    <submittedName>
        <fullName evidence="3">Uncharacterized protein</fullName>
    </submittedName>
</protein>
<feature type="compositionally biased region" description="Basic residues" evidence="2">
    <location>
        <begin position="399"/>
        <end position="410"/>
    </location>
</feature>
<feature type="region of interest" description="Disordered" evidence="2">
    <location>
        <begin position="1172"/>
        <end position="1203"/>
    </location>
</feature>
<feature type="region of interest" description="Disordered" evidence="2">
    <location>
        <begin position="459"/>
        <end position="584"/>
    </location>
</feature>
<evidence type="ECO:0000313" key="3">
    <source>
        <dbReference type="EnsemblPlants" id="MELO3C004729.2.1"/>
    </source>
</evidence>
<feature type="compositionally biased region" description="Basic and acidic residues" evidence="2">
    <location>
        <begin position="1188"/>
        <end position="1198"/>
    </location>
</feature>
<dbReference type="PANTHER" id="PTHR31115">
    <property type="entry name" value="OS05G0107300 PROTEIN"/>
    <property type="match status" value="1"/>
</dbReference>
<evidence type="ECO:0000256" key="1">
    <source>
        <dbReference type="SAM" id="Coils"/>
    </source>
</evidence>
<reference evidence="3" key="1">
    <citation type="submission" date="2023-03" db="UniProtKB">
        <authorList>
            <consortium name="EnsemblPlants"/>
        </authorList>
    </citation>
    <scope>IDENTIFICATION</scope>
</reference>
<dbReference type="GO" id="GO:0070461">
    <property type="term" value="C:SAGA-type complex"/>
    <property type="evidence" value="ECO:0007669"/>
    <property type="project" value="EnsemblPlants"/>
</dbReference>
<feature type="compositionally biased region" description="Basic and acidic residues" evidence="2">
    <location>
        <begin position="478"/>
        <end position="488"/>
    </location>
</feature>
<keyword evidence="1" id="KW-0175">Coiled coil</keyword>
<feature type="region of interest" description="Disordered" evidence="2">
    <location>
        <begin position="337"/>
        <end position="365"/>
    </location>
</feature>
<organism evidence="3">
    <name type="scientific">Cucumis melo</name>
    <name type="common">Muskmelon</name>
    <dbReference type="NCBI Taxonomy" id="3656"/>
    <lineage>
        <taxon>Eukaryota</taxon>
        <taxon>Viridiplantae</taxon>
        <taxon>Streptophyta</taxon>
        <taxon>Embryophyta</taxon>
        <taxon>Tracheophyta</taxon>
        <taxon>Spermatophyta</taxon>
        <taxon>Magnoliopsida</taxon>
        <taxon>eudicotyledons</taxon>
        <taxon>Gunneridae</taxon>
        <taxon>Pentapetalae</taxon>
        <taxon>rosids</taxon>
        <taxon>fabids</taxon>
        <taxon>Cucurbitales</taxon>
        <taxon>Cucurbitaceae</taxon>
        <taxon>Benincaseae</taxon>
        <taxon>Cucumis</taxon>
    </lineage>
</organism>
<dbReference type="EnsemblPlants" id="MELO3C004729.2.1">
    <property type="protein sequence ID" value="MELO3C004729.2.1"/>
    <property type="gene ID" value="MELO3C004729.2"/>
</dbReference>
<sequence>MMIGSGNNLNRGSAFLPSNMPSLPQCLPLEPITLGNQKNCSGELKRALGVSSGNALEDRPFGVVHLKRQPPVASKELKHFKDSVQDSSRRARERADMLSESLFKLDKYREAMSSKKRQRSEVSSSERLSGGNLSKVGSQIHRNGHDVVIYRMEDRAKSVGLNKRARSSISDVQPEARFTTMTNSTTFLEKDSDDGSIRSEEKTRKLLAGGEGLDQKIKKKRSVGAVGYRVNNGDREIKRATHTKLNSDSKLRSFDAQGHRLKSSSGVNGMNRLDGSSDPTSSDASTISKNEPESGLPLKGRTYILEQRMLKGNNRPINRDDNSSGSPCTVIKAKVSRGPRTGSIVGLDSSPNIHSSSETHQSWESASVSKAQLTGLSSNPKHVIPTGSSLYPVTQWVGQRHKNSRSRRSKLLPPVPDLGEIPSPSQDFAASDFGPRTNMTDGSVLASSVDNNTMKFKKEVDNVSSPSGLSESEESGPGDDKVKLKDTSSGKFSLSAGDEAGSSMLPARKNKVLVNEKGDNVRKQGRSGRGSTLVKPDSPLVRDKSESPFAEKPLHSMKPISGKIRSKSGRPPSKKLKDRKGSAHVGLTCRSSDITGESDDDQEELFEAAKSARNANIRACTGPFWHKVNSIFISVSPADVANLKQQFPDLWDLLNQLGLAEELSERLSQMQDMEHEDLGVHITETNCSEEIRGSNFSKEFILSGSKGGRFDVGRLDKTVPLYHRVLSALIEEHDCDEYYHQSEGKHTFLQSASDDSHCGSCNLNDYEHRDRDRLESEAESTIDFQIPKNNVFDRFSCDKSAVSNSYRNPSISGFIHGGEQWQGDEDLSNCDVGHTSEICSNDSFQLQSGDFNVPSISSNCHYQMMRLNDKLLLELQSIGLYPETLPDLTEGEDLINQEIMEHKRSLYQQIGRKRRNLEKVEQSIKRAKDMEKRPPIVFQYSRRNMKKPHIQFSNCSVPIILVPELADLKEKLTMVQTRIEEKMEMFDQEISEIKELSKLPMIEATLIELTKNMELMRLQFEKQQQAILLYMETNAKEGSMISDRLTESALRELSTMKSKENEATSSQHIEVAMEVEEVAMDQLVEMAYNKKMGYRGSTGSKSTVRRVSKSAARSLMQRTLARCHKFEDTGISCFNEPALQDIIFSTPPPKRDAKTVDFGDCTTATNAFYESSRQMDDRRLGAVSGPSERYDSQSDTLDKGSSNAQAINSSELVSVRGSMMIKQKKREMRIDEVAGSASSRLTPGTKGKRSDRERDPNKNHPLSNFFGPSLDGCQGVRRSRPKPRQKGSCLSASGARSEIQLSEVPESFTSQSSKMGAKFSDRTRGIDPVLPANFLVGSSKDADESTGLRNLQLHDLDAMEDLDVSKDLGDHQDLGSWLDIDEDGLQDHDAIGLEIPMDDLSELNMMV</sequence>
<feature type="compositionally biased region" description="Basic residues" evidence="2">
    <location>
        <begin position="564"/>
        <end position="578"/>
    </location>
</feature>
<feature type="region of interest" description="Disordered" evidence="2">
    <location>
        <begin position="235"/>
        <end position="300"/>
    </location>
</feature>
<feature type="compositionally biased region" description="Basic and acidic residues" evidence="2">
    <location>
        <begin position="235"/>
        <end position="253"/>
    </location>
</feature>
<feature type="coiled-coil region" evidence="1">
    <location>
        <begin position="965"/>
        <end position="1026"/>
    </location>
</feature>
<feature type="compositionally biased region" description="Polar residues" evidence="2">
    <location>
        <begin position="277"/>
        <end position="289"/>
    </location>
</feature>
<accession>A0A9I9CJZ5</accession>
<proteinExistence type="predicted"/>
<feature type="compositionally biased region" description="Polar residues" evidence="2">
    <location>
        <begin position="349"/>
        <end position="365"/>
    </location>
</feature>
<name>A0A9I9CJZ5_CUCME</name>
<feature type="compositionally biased region" description="Polar residues" evidence="2">
    <location>
        <begin position="121"/>
        <end position="140"/>
    </location>
</feature>
<evidence type="ECO:0000256" key="2">
    <source>
        <dbReference type="SAM" id="MobiDB-lite"/>
    </source>
</evidence>
<feature type="compositionally biased region" description="Basic and acidic residues" evidence="2">
    <location>
        <begin position="1248"/>
        <end position="1258"/>
    </location>
</feature>